<dbReference type="AlphaFoldDB" id="A0A7W9BGK4"/>
<evidence type="ECO:0000313" key="1">
    <source>
        <dbReference type="EMBL" id="MBB5716850.1"/>
    </source>
</evidence>
<dbReference type="RefSeq" id="WP_184060480.1">
    <property type="nucleotide sequence ID" value="NZ_JACIJK010000016.1"/>
</dbReference>
<dbReference type="Proteomes" id="UP000546200">
    <property type="component" value="Unassembled WGS sequence"/>
</dbReference>
<dbReference type="EMBL" id="JACIJK010000016">
    <property type="protein sequence ID" value="MBB5716850.1"/>
    <property type="molecule type" value="Genomic_DNA"/>
</dbReference>
<comment type="caution">
    <text evidence="1">The sequence shown here is derived from an EMBL/GenBank/DDBJ whole genome shotgun (WGS) entry which is preliminary data.</text>
</comment>
<evidence type="ECO:0008006" key="3">
    <source>
        <dbReference type="Google" id="ProtNLM"/>
    </source>
</evidence>
<name>A0A7W9BGK4_9SPHN</name>
<gene>
    <name evidence="1" type="ORF">FHS94_003722</name>
</gene>
<protein>
    <recommendedName>
        <fullName evidence="3">Nutrient deprivation-induced protein</fullName>
    </recommendedName>
</protein>
<keyword evidence="2" id="KW-1185">Reference proteome</keyword>
<sequence length="124" mass="12954">MAGQAKQKLTGALDARKGTAADYVEQLARTVQRSGQQFEGQQDWLASAIGRGAAELNTLAGTIRDKDLGQLASEVQSFARAQPALFMGAALAAGFAVARLGKVAAGSLSRDDLPTMPEMSHGQH</sequence>
<organism evidence="1 2">
    <name type="scientific">Sphingomonas aerophila</name>
    <dbReference type="NCBI Taxonomy" id="1344948"/>
    <lineage>
        <taxon>Bacteria</taxon>
        <taxon>Pseudomonadati</taxon>
        <taxon>Pseudomonadota</taxon>
        <taxon>Alphaproteobacteria</taxon>
        <taxon>Sphingomonadales</taxon>
        <taxon>Sphingomonadaceae</taxon>
        <taxon>Sphingomonas</taxon>
    </lineage>
</organism>
<proteinExistence type="predicted"/>
<accession>A0A7W9BGK4</accession>
<reference evidence="1 2" key="1">
    <citation type="submission" date="2020-08" db="EMBL/GenBank/DDBJ databases">
        <title>Genomic Encyclopedia of Type Strains, Phase IV (KMG-IV): sequencing the most valuable type-strain genomes for metagenomic binning, comparative biology and taxonomic classification.</title>
        <authorList>
            <person name="Goeker M."/>
        </authorList>
    </citation>
    <scope>NUCLEOTIDE SEQUENCE [LARGE SCALE GENOMIC DNA]</scope>
    <source>
        <strain evidence="1 2">DSM 100044</strain>
    </source>
</reference>
<evidence type="ECO:0000313" key="2">
    <source>
        <dbReference type="Proteomes" id="UP000546200"/>
    </source>
</evidence>